<protein>
    <submittedName>
        <fullName evidence="1">Uncharacterized protein</fullName>
    </submittedName>
</protein>
<evidence type="ECO:0000313" key="2">
    <source>
        <dbReference type="Proteomes" id="UP000767291"/>
    </source>
</evidence>
<evidence type="ECO:0000313" key="1">
    <source>
        <dbReference type="EMBL" id="MBP1853811.1"/>
    </source>
</evidence>
<reference evidence="1 2" key="1">
    <citation type="submission" date="2021-03" db="EMBL/GenBank/DDBJ databases">
        <title>Genomic Encyclopedia of Type Strains, Phase IV (KMG-IV): sequencing the most valuable type-strain genomes for metagenomic binning, comparative biology and taxonomic classification.</title>
        <authorList>
            <person name="Goeker M."/>
        </authorList>
    </citation>
    <scope>NUCLEOTIDE SEQUENCE [LARGE SCALE GENOMIC DNA]</scope>
    <source>
        <strain evidence="1 2">DSM 1289</strain>
    </source>
</reference>
<comment type="caution">
    <text evidence="1">The sequence shown here is derived from an EMBL/GenBank/DDBJ whole genome shotgun (WGS) entry which is preliminary data.</text>
</comment>
<dbReference type="Proteomes" id="UP000767291">
    <property type="component" value="Unassembled WGS sequence"/>
</dbReference>
<name>A0ABS4E791_9FIRM</name>
<gene>
    <name evidence="1" type="ORF">J2Z43_000201</name>
</gene>
<dbReference type="EMBL" id="JAGGJX010000001">
    <property type="protein sequence ID" value="MBP1853811.1"/>
    <property type="molecule type" value="Genomic_DNA"/>
</dbReference>
<keyword evidence="2" id="KW-1185">Reference proteome</keyword>
<sequence length="59" mass="7635">MIYIEINKNNIVTTRHFYPFDKELWKNRRRIIKNWFFSRNYYRRRKHTRKRMQLQGGTN</sequence>
<accession>A0ABS4E791</accession>
<organism evidence="1 2">
    <name type="scientific">Metaclostridioides mangenotii</name>
    <dbReference type="NCBI Taxonomy" id="1540"/>
    <lineage>
        <taxon>Bacteria</taxon>
        <taxon>Bacillati</taxon>
        <taxon>Bacillota</taxon>
        <taxon>Clostridia</taxon>
        <taxon>Peptostreptococcales</taxon>
        <taxon>Peptostreptococcaceae</taxon>
        <taxon>Metaclostridioides</taxon>
    </lineage>
</organism>
<proteinExistence type="predicted"/>